<evidence type="ECO:0000256" key="1">
    <source>
        <dbReference type="ARBA" id="ARBA00007905"/>
    </source>
</evidence>
<dbReference type="GO" id="GO:0016491">
    <property type="term" value="F:oxidoreductase activity"/>
    <property type="evidence" value="ECO:0007669"/>
    <property type="project" value="UniProtKB-KW"/>
</dbReference>
<dbReference type="AlphaFoldDB" id="A0AAX6RL98"/>
<dbReference type="InterPro" id="IPR020471">
    <property type="entry name" value="AKR"/>
</dbReference>
<evidence type="ECO:0000313" key="5">
    <source>
        <dbReference type="Proteomes" id="UP000694906"/>
    </source>
</evidence>
<organism evidence="5 6">
    <name type="scientific">Heterocephalus glaber</name>
    <name type="common">Naked mole rat</name>
    <dbReference type="NCBI Taxonomy" id="10181"/>
    <lineage>
        <taxon>Eukaryota</taxon>
        <taxon>Metazoa</taxon>
        <taxon>Chordata</taxon>
        <taxon>Craniata</taxon>
        <taxon>Vertebrata</taxon>
        <taxon>Euteleostomi</taxon>
        <taxon>Mammalia</taxon>
        <taxon>Eutheria</taxon>
        <taxon>Euarchontoglires</taxon>
        <taxon>Glires</taxon>
        <taxon>Rodentia</taxon>
        <taxon>Hystricomorpha</taxon>
        <taxon>Bathyergidae</taxon>
        <taxon>Heterocephalus</taxon>
    </lineage>
</organism>
<feature type="domain" description="NADP-dependent oxidoreductase" evidence="4">
    <location>
        <begin position="1"/>
        <end position="41"/>
    </location>
</feature>
<dbReference type="Pfam" id="PF00248">
    <property type="entry name" value="Aldo_ket_red"/>
    <property type="match status" value="1"/>
</dbReference>
<dbReference type="GeneID" id="101699056"/>
<dbReference type="InterPro" id="IPR023210">
    <property type="entry name" value="NADP_OxRdtase_dom"/>
</dbReference>
<evidence type="ECO:0000259" key="4">
    <source>
        <dbReference type="Pfam" id="PF00248"/>
    </source>
</evidence>
<keyword evidence="3" id="KW-0560">Oxidoreductase</keyword>
<evidence type="ECO:0000256" key="3">
    <source>
        <dbReference type="ARBA" id="ARBA00023002"/>
    </source>
</evidence>
<evidence type="ECO:0000313" key="6">
    <source>
        <dbReference type="RefSeq" id="XP_021096130.1"/>
    </source>
</evidence>
<reference evidence="6" key="1">
    <citation type="submission" date="2025-08" db="UniProtKB">
        <authorList>
            <consortium name="RefSeq"/>
        </authorList>
    </citation>
    <scope>IDENTIFICATION</scope>
</reference>
<dbReference type="PANTHER" id="PTHR11732">
    <property type="entry name" value="ALDO/KETO REDUCTASE"/>
    <property type="match status" value="1"/>
</dbReference>
<comment type="similarity">
    <text evidence="1">Belongs to the aldo/keto reductase family.</text>
</comment>
<dbReference type="RefSeq" id="XP_021096130.1">
    <property type="nucleotide sequence ID" value="XM_021240471.1"/>
</dbReference>
<protein>
    <submittedName>
        <fullName evidence="6">Aldo-keto reductase family 1 member C23-like protein</fullName>
    </submittedName>
</protein>
<accession>A0AAX6RL98</accession>
<dbReference type="SUPFAM" id="SSF51430">
    <property type="entry name" value="NAD(P)-linked oxidoreductase"/>
    <property type="match status" value="1"/>
</dbReference>
<dbReference type="PROSITE" id="PS00062">
    <property type="entry name" value="ALDOKETO_REDUCTASE_2"/>
    <property type="match status" value="1"/>
</dbReference>
<evidence type="ECO:0000256" key="2">
    <source>
        <dbReference type="ARBA" id="ARBA00022857"/>
    </source>
</evidence>
<dbReference type="Gene3D" id="3.20.20.100">
    <property type="entry name" value="NADP-dependent oxidoreductase domain"/>
    <property type="match status" value="2"/>
</dbReference>
<keyword evidence="5" id="KW-1185">Reference proteome</keyword>
<keyword evidence="2" id="KW-0521">NADP</keyword>
<gene>
    <name evidence="6" type="primary">LOC101699056</name>
</gene>
<dbReference type="InterPro" id="IPR018170">
    <property type="entry name" value="Aldo/ket_reductase_CS"/>
</dbReference>
<dbReference type="InterPro" id="IPR036812">
    <property type="entry name" value="NAD(P)_OxRdtase_dom_sf"/>
</dbReference>
<dbReference type="Proteomes" id="UP000694906">
    <property type="component" value="Unplaced"/>
</dbReference>
<proteinExistence type="inferred from homology"/>
<name>A0AAX6RL98_HETGA</name>
<sequence>MEKCKDAGLAKSIGVSNFNRRQLEMILNKPGPKYKPVCNQVFEFQVTPKDMKAIESLNRNLSYLPVEFIEDHPNYPFADEYQCGGHCYDSCQKFMWKMMGKHLWCCCFTHHPAQTMLISSTHSLS</sequence>